<dbReference type="EMBL" id="JACXAJ010000003">
    <property type="protein sequence ID" value="MBD1397390.1"/>
    <property type="molecule type" value="Genomic_DNA"/>
</dbReference>
<organism evidence="2 3">
    <name type="scientific">Pontibacter aquaedesilientis</name>
    <dbReference type="NCBI Taxonomy" id="2766980"/>
    <lineage>
        <taxon>Bacteria</taxon>
        <taxon>Pseudomonadati</taxon>
        <taxon>Bacteroidota</taxon>
        <taxon>Cytophagia</taxon>
        <taxon>Cytophagales</taxon>
        <taxon>Hymenobacteraceae</taxon>
        <taxon>Pontibacter</taxon>
    </lineage>
</organism>
<dbReference type="InterPro" id="IPR026444">
    <property type="entry name" value="Secre_tail"/>
</dbReference>
<dbReference type="NCBIfam" id="TIGR04183">
    <property type="entry name" value="Por_Secre_tail"/>
    <property type="match status" value="1"/>
</dbReference>
<evidence type="ECO:0000313" key="2">
    <source>
        <dbReference type="EMBL" id="MBD1397390.1"/>
    </source>
</evidence>
<feature type="domain" description="Secretion system C-terminal sorting" evidence="1">
    <location>
        <begin position="154"/>
        <end position="223"/>
    </location>
</feature>
<evidence type="ECO:0000313" key="3">
    <source>
        <dbReference type="Proteomes" id="UP000625551"/>
    </source>
</evidence>
<dbReference type="InterPro" id="IPR013783">
    <property type="entry name" value="Ig-like_fold"/>
</dbReference>
<name>A0ABR7XGH1_9BACT</name>
<reference evidence="2 3" key="1">
    <citation type="submission" date="2020-09" db="EMBL/GenBank/DDBJ databases">
        <title>Genome sequencing and assembly of Pontibacter sp.</title>
        <authorList>
            <person name="Chhetri G."/>
        </authorList>
    </citation>
    <scope>NUCLEOTIDE SEQUENCE [LARGE SCALE GENOMIC DNA]</scope>
    <source>
        <strain evidence="2 3">JH31</strain>
    </source>
</reference>
<dbReference type="Proteomes" id="UP000625551">
    <property type="component" value="Unassembled WGS sequence"/>
</dbReference>
<protein>
    <submittedName>
        <fullName evidence="2">T9SS type A sorting domain-containing protein</fullName>
    </submittedName>
</protein>
<sequence length="229" mass="24868">MPGNINGLQVDIELRPTTAGTYCLANLGLTKTYTANSFSIDNTDIVPLPVELVSFKAQPHTKGVSLTWATASELDNKGFEVQVSTNSKDFATVGFVESKAGTTSIRQEYSFLDTKAVAGTRYYRLKQIDFSGKFEYSAIKAVVLGGGTGAVAAYPNPFEDVVVVKLNGTEARKVNVMLTNSMGRAILKRQEETEGSIITIDMSGITAKGIYILHVLDNGKKHSFKLMKR</sequence>
<proteinExistence type="predicted"/>
<keyword evidence="3" id="KW-1185">Reference proteome</keyword>
<accession>A0ABR7XGH1</accession>
<gene>
    <name evidence="2" type="ORF">H9Q13_09455</name>
</gene>
<evidence type="ECO:0000259" key="1">
    <source>
        <dbReference type="Pfam" id="PF18962"/>
    </source>
</evidence>
<dbReference type="Pfam" id="PF18962">
    <property type="entry name" value="Por_Secre_tail"/>
    <property type="match status" value="1"/>
</dbReference>
<dbReference type="Gene3D" id="2.60.40.10">
    <property type="entry name" value="Immunoglobulins"/>
    <property type="match status" value="1"/>
</dbReference>
<comment type="caution">
    <text evidence="2">The sequence shown here is derived from an EMBL/GenBank/DDBJ whole genome shotgun (WGS) entry which is preliminary data.</text>
</comment>